<evidence type="ECO:0000313" key="2">
    <source>
        <dbReference type="Proteomes" id="UP001165089"/>
    </source>
</evidence>
<proteinExistence type="predicted"/>
<organism evidence="1 2">
    <name type="scientific">Geothrix rubra</name>
    <dbReference type="NCBI Taxonomy" id="2927977"/>
    <lineage>
        <taxon>Bacteria</taxon>
        <taxon>Pseudomonadati</taxon>
        <taxon>Acidobacteriota</taxon>
        <taxon>Holophagae</taxon>
        <taxon>Holophagales</taxon>
        <taxon>Holophagaceae</taxon>
        <taxon>Geothrix</taxon>
    </lineage>
</organism>
<gene>
    <name evidence="1" type="ORF">GETHPA_02690</name>
</gene>
<name>A0ABQ5Q2T1_9BACT</name>
<evidence type="ECO:0008006" key="3">
    <source>
        <dbReference type="Google" id="ProtNLM"/>
    </source>
</evidence>
<keyword evidence="2" id="KW-1185">Reference proteome</keyword>
<dbReference type="EMBL" id="BSDD01000001">
    <property type="protein sequence ID" value="GLH68736.1"/>
    <property type="molecule type" value="Genomic_DNA"/>
</dbReference>
<accession>A0ABQ5Q2T1</accession>
<dbReference type="Proteomes" id="UP001165089">
    <property type="component" value="Unassembled WGS sequence"/>
</dbReference>
<evidence type="ECO:0000313" key="1">
    <source>
        <dbReference type="EMBL" id="GLH68736.1"/>
    </source>
</evidence>
<protein>
    <recommendedName>
        <fullName evidence="3">DUF2971 domain-containing protein</fullName>
    </recommendedName>
</protein>
<reference evidence="1 2" key="1">
    <citation type="journal article" date="2023" name="Antonie Van Leeuwenhoek">
        <title>Mesoterricola silvestris gen. nov., sp. nov., Mesoterricola sediminis sp. nov., Geothrix oryzae sp. nov., Geothrix edaphica sp. nov., Geothrix rubra sp. nov., and Geothrix limicola sp. nov., six novel members of Acidobacteriota isolated from soils.</title>
        <authorList>
            <person name="Itoh H."/>
            <person name="Sugisawa Y."/>
            <person name="Mise K."/>
            <person name="Xu Z."/>
            <person name="Kuniyasu M."/>
            <person name="Ushijima N."/>
            <person name="Kawano K."/>
            <person name="Kobayashi E."/>
            <person name="Shiratori Y."/>
            <person name="Masuda Y."/>
            <person name="Senoo K."/>
        </authorList>
    </citation>
    <scope>NUCLEOTIDE SEQUENCE [LARGE SCALE GENOMIC DNA]</scope>
    <source>
        <strain evidence="1 2">Red803</strain>
    </source>
</reference>
<comment type="caution">
    <text evidence="1">The sequence shown here is derived from an EMBL/GenBank/DDBJ whole genome shotgun (WGS) entry which is preliminary data.</text>
</comment>
<sequence>MNSQSPENRSFFKYVAPDTALAILKNQTFRFSSPLIFNDPFDVQAGIHLEFDLEALPAKILDRIEELAAGIEEPSIDLANPWGQVILAARERYPIDGFPRSRWEVVTKKTFAHLKDLILNSQQKYQDHWWKDVLPGLRMFCVSEDRDNLLMWAHYAKDHTGLVFELLSLPEEDNALSTASPVEYVKRPIPFLSEEEWIESILSLREFSLNNFYKRYVLTKSDHWRYEHEWRVWYPLTPAPGSLYEDWKIRSSELAAIYLGCKADSTFSNEIIKQTRTLFPNTRIYRTRKCKSDYALEYDEI</sequence>
<dbReference type="Pfam" id="PF11185">
    <property type="entry name" value="DUF2971"/>
    <property type="match status" value="1"/>
</dbReference>
<dbReference type="InterPro" id="IPR021352">
    <property type="entry name" value="DUF2971"/>
</dbReference>